<organism evidence="1 2">
    <name type="scientific">Senna tora</name>
    <dbReference type="NCBI Taxonomy" id="362788"/>
    <lineage>
        <taxon>Eukaryota</taxon>
        <taxon>Viridiplantae</taxon>
        <taxon>Streptophyta</taxon>
        <taxon>Embryophyta</taxon>
        <taxon>Tracheophyta</taxon>
        <taxon>Spermatophyta</taxon>
        <taxon>Magnoliopsida</taxon>
        <taxon>eudicotyledons</taxon>
        <taxon>Gunneridae</taxon>
        <taxon>Pentapetalae</taxon>
        <taxon>rosids</taxon>
        <taxon>fabids</taxon>
        <taxon>Fabales</taxon>
        <taxon>Fabaceae</taxon>
        <taxon>Caesalpinioideae</taxon>
        <taxon>Cassia clade</taxon>
        <taxon>Senna</taxon>
    </lineage>
</organism>
<protein>
    <submittedName>
        <fullName evidence="1">Uncharacterized protein</fullName>
    </submittedName>
</protein>
<keyword evidence="2" id="KW-1185">Reference proteome</keyword>
<proteinExistence type="predicted"/>
<name>A0A835CCS5_9FABA</name>
<accession>A0A835CCS5</accession>
<comment type="caution">
    <text evidence="1">The sequence shown here is derived from an EMBL/GenBank/DDBJ whole genome shotgun (WGS) entry which is preliminary data.</text>
</comment>
<dbReference type="AlphaFoldDB" id="A0A835CCS5"/>
<sequence>MELPYNMTEFPEAEAKNDGSACQLVTMKCEIMY</sequence>
<evidence type="ECO:0000313" key="1">
    <source>
        <dbReference type="EMBL" id="KAF7838226.1"/>
    </source>
</evidence>
<dbReference type="EMBL" id="JAAIUW010000003">
    <property type="protein sequence ID" value="KAF7838226.1"/>
    <property type="molecule type" value="Genomic_DNA"/>
</dbReference>
<reference evidence="1" key="1">
    <citation type="submission" date="2020-09" db="EMBL/GenBank/DDBJ databases">
        <title>Genome-Enabled Discovery of Anthraquinone Biosynthesis in Senna tora.</title>
        <authorList>
            <person name="Kang S.-H."/>
            <person name="Pandey R.P."/>
            <person name="Lee C.-M."/>
            <person name="Sim J.-S."/>
            <person name="Jeong J.-T."/>
            <person name="Choi B.-S."/>
            <person name="Jung M."/>
            <person name="Ginzburg D."/>
            <person name="Zhao K."/>
            <person name="Won S.Y."/>
            <person name="Oh T.-J."/>
            <person name="Yu Y."/>
            <person name="Kim N.-H."/>
            <person name="Lee O.R."/>
            <person name="Lee T.-H."/>
            <person name="Bashyal P."/>
            <person name="Kim T.-S."/>
            <person name="Lee W.-H."/>
            <person name="Kawkins C."/>
            <person name="Kim C.-K."/>
            <person name="Kim J.S."/>
            <person name="Ahn B.O."/>
            <person name="Rhee S.Y."/>
            <person name="Sohng J.K."/>
        </authorList>
    </citation>
    <scope>NUCLEOTIDE SEQUENCE</scope>
    <source>
        <tissue evidence="1">Leaf</tissue>
    </source>
</reference>
<gene>
    <name evidence="1" type="ORF">G2W53_006708</name>
</gene>
<dbReference type="Proteomes" id="UP000634136">
    <property type="component" value="Unassembled WGS sequence"/>
</dbReference>
<evidence type="ECO:0000313" key="2">
    <source>
        <dbReference type="Proteomes" id="UP000634136"/>
    </source>
</evidence>